<sequence length="421" mass="47041">MFLPTFPLEDMSIAQIEHAVLSPSLLSARIKKSPENQVVLPARTQVLGPGSASTSSESGESDPPACLQVCLVPGGRYLFARFAQPNGLSLWDLGLNAMGPAASSPLAVVEGPYDVLADKDLGCNSSGNTNVSIQEFYPSKAEKGFERLGALELKGILHIHSHYMQLFIALDHFQHVTVWDYHENMSTTWQLESIAQEVLIVGEQIVLFNVEEISVWEIPPLSRQANNSILHQEVIRHSPRFVFNHIYAALTRHTAFSVPSPWWPASARDFYVGLVNPARQTPAMYFYRFDQSTQLEYPYRDTSNPSHAGRVLSLPDNLDCRTLFGLRLCENDFCQRWQLHTDVMMSLIPIPSSREERYTAITRSMYSGDMMDFDFCSASGRLAVATATGQIRILDFLPPVRSWCIGLLKKLVSQLFGISGI</sequence>
<gene>
    <name evidence="2" type="ORF">LACBIDRAFT_295150</name>
</gene>
<evidence type="ECO:0000313" key="3">
    <source>
        <dbReference type="Proteomes" id="UP000001194"/>
    </source>
</evidence>
<dbReference type="RefSeq" id="XP_001885598.1">
    <property type="nucleotide sequence ID" value="XM_001885563.1"/>
</dbReference>
<protein>
    <submittedName>
        <fullName evidence="2">Predicted protein</fullName>
    </submittedName>
</protein>
<dbReference type="KEGG" id="lbc:LACBIDRAFT_295150"/>
<organism evidence="3">
    <name type="scientific">Laccaria bicolor (strain S238N-H82 / ATCC MYA-4686)</name>
    <name type="common">Bicoloured deceiver</name>
    <name type="synonym">Laccaria laccata var. bicolor</name>
    <dbReference type="NCBI Taxonomy" id="486041"/>
    <lineage>
        <taxon>Eukaryota</taxon>
        <taxon>Fungi</taxon>
        <taxon>Dikarya</taxon>
        <taxon>Basidiomycota</taxon>
        <taxon>Agaricomycotina</taxon>
        <taxon>Agaricomycetes</taxon>
        <taxon>Agaricomycetidae</taxon>
        <taxon>Agaricales</taxon>
        <taxon>Agaricineae</taxon>
        <taxon>Hydnangiaceae</taxon>
        <taxon>Laccaria</taxon>
    </lineage>
</organism>
<keyword evidence="3" id="KW-1185">Reference proteome</keyword>
<dbReference type="AlphaFoldDB" id="B0DNM3"/>
<evidence type="ECO:0000313" key="2">
    <source>
        <dbReference type="EMBL" id="EDR03745.1"/>
    </source>
</evidence>
<dbReference type="InParanoid" id="B0DNM3"/>
<feature type="region of interest" description="Disordered" evidence="1">
    <location>
        <begin position="43"/>
        <end position="63"/>
    </location>
</feature>
<feature type="compositionally biased region" description="Low complexity" evidence="1">
    <location>
        <begin position="48"/>
        <end position="63"/>
    </location>
</feature>
<evidence type="ECO:0000256" key="1">
    <source>
        <dbReference type="SAM" id="MobiDB-lite"/>
    </source>
</evidence>
<dbReference type="OrthoDB" id="2688364at2759"/>
<accession>B0DNM3</accession>
<dbReference type="EMBL" id="DS547122">
    <property type="protein sequence ID" value="EDR03745.1"/>
    <property type="molecule type" value="Genomic_DNA"/>
</dbReference>
<name>B0DNM3_LACBS</name>
<dbReference type="Proteomes" id="UP000001194">
    <property type="component" value="Unassembled WGS sequence"/>
</dbReference>
<proteinExistence type="predicted"/>
<dbReference type="GeneID" id="6081233"/>
<dbReference type="HOGENOM" id="CLU_033171_0_0_1"/>
<reference evidence="2 3" key="1">
    <citation type="journal article" date="2008" name="Nature">
        <title>The genome of Laccaria bicolor provides insights into mycorrhizal symbiosis.</title>
        <authorList>
            <person name="Martin F."/>
            <person name="Aerts A."/>
            <person name="Ahren D."/>
            <person name="Brun A."/>
            <person name="Danchin E.G.J."/>
            <person name="Duchaussoy F."/>
            <person name="Gibon J."/>
            <person name="Kohler A."/>
            <person name="Lindquist E."/>
            <person name="Pereda V."/>
            <person name="Salamov A."/>
            <person name="Shapiro H.J."/>
            <person name="Wuyts J."/>
            <person name="Blaudez D."/>
            <person name="Buee M."/>
            <person name="Brokstein P."/>
            <person name="Canbaeck B."/>
            <person name="Cohen D."/>
            <person name="Courty P.E."/>
            <person name="Coutinho P.M."/>
            <person name="Delaruelle C."/>
            <person name="Detter J.C."/>
            <person name="Deveau A."/>
            <person name="DiFazio S."/>
            <person name="Duplessis S."/>
            <person name="Fraissinet-Tachet L."/>
            <person name="Lucic E."/>
            <person name="Frey-Klett P."/>
            <person name="Fourrey C."/>
            <person name="Feussner I."/>
            <person name="Gay G."/>
            <person name="Grimwood J."/>
            <person name="Hoegger P.J."/>
            <person name="Jain P."/>
            <person name="Kilaru S."/>
            <person name="Labbe J."/>
            <person name="Lin Y.C."/>
            <person name="Legue V."/>
            <person name="Le Tacon F."/>
            <person name="Marmeisse R."/>
            <person name="Melayah D."/>
            <person name="Montanini B."/>
            <person name="Muratet M."/>
            <person name="Nehls U."/>
            <person name="Niculita-Hirzel H."/>
            <person name="Oudot-Le Secq M.P."/>
            <person name="Peter M."/>
            <person name="Quesneville H."/>
            <person name="Rajashekar B."/>
            <person name="Reich M."/>
            <person name="Rouhier N."/>
            <person name="Schmutz J."/>
            <person name="Yin T."/>
            <person name="Chalot M."/>
            <person name="Henrissat B."/>
            <person name="Kuees U."/>
            <person name="Lucas S."/>
            <person name="Van de Peer Y."/>
            <person name="Podila G.K."/>
            <person name="Polle A."/>
            <person name="Pukkila P.J."/>
            <person name="Richardson P.M."/>
            <person name="Rouze P."/>
            <person name="Sanders I.R."/>
            <person name="Stajich J.E."/>
            <person name="Tunlid A."/>
            <person name="Tuskan G."/>
            <person name="Grigoriev I.V."/>
        </authorList>
    </citation>
    <scope>NUCLEOTIDE SEQUENCE [LARGE SCALE GENOMIC DNA]</scope>
    <source>
        <strain evidence="3">S238N-H82 / ATCC MYA-4686</strain>
    </source>
</reference>